<dbReference type="EMBL" id="JANUGU010000001">
    <property type="protein sequence ID" value="MCS0657262.1"/>
    <property type="molecule type" value="Genomic_DNA"/>
</dbReference>
<proteinExistence type="predicted"/>
<dbReference type="Gene3D" id="2.60.120.10">
    <property type="entry name" value="Jelly Rolls"/>
    <property type="match status" value="1"/>
</dbReference>
<dbReference type="InterPro" id="IPR008579">
    <property type="entry name" value="UGlyAH_Cupin_dom"/>
</dbReference>
<dbReference type="Pfam" id="PF05899">
    <property type="entry name" value="Cupin_3"/>
    <property type="match status" value="1"/>
</dbReference>
<dbReference type="CDD" id="cd06990">
    <property type="entry name" value="cupin_DUF861"/>
    <property type="match status" value="1"/>
</dbReference>
<dbReference type="RefSeq" id="WP_258810414.1">
    <property type="nucleotide sequence ID" value="NZ_JANUGU010000001.1"/>
</dbReference>
<dbReference type="InterPro" id="IPR011051">
    <property type="entry name" value="RmlC_Cupin_sf"/>
</dbReference>
<evidence type="ECO:0000256" key="1">
    <source>
        <dbReference type="SAM" id="MobiDB-lite"/>
    </source>
</evidence>
<feature type="region of interest" description="Disordered" evidence="1">
    <location>
        <begin position="1"/>
        <end position="21"/>
    </location>
</feature>
<dbReference type="InterPro" id="IPR014710">
    <property type="entry name" value="RmlC-like_jellyroll"/>
</dbReference>
<sequence length="122" mass="13517">MSATLEKKSLEKPDEVRPFKDGKGKLSVFTLGNQTMGRGEFEPGWRWSQHVKPIAGTDSCQATHTGMILEGRMVVKMNDGSEMEYGPGDVFYMPPGHDAWVVGDQRCVLFDVTGVAKYAKPH</sequence>
<organism evidence="3 4">
    <name type="scientific">Massilia terrae</name>
    <dbReference type="NCBI Taxonomy" id="1811224"/>
    <lineage>
        <taxon>Bacteria</taxon>
        <taxon>Pseudomonadati</taxon>
        <taxon>Pseudomonadota</taxon>
        <taxon>Betaproteobacteria</taxon>
        <taxon>Burkholderiales</taxon>
        <taxon>Oxalobacteraceae</taxon>
        <taxon>Telluria group</taxon>
        <taxon>Massilia</taxon>
    </lineage>
</organism>
<feature type="domain" description="(S)-ureidoglycine aminohydrolase cupin" evidence="2">
    <location>
        <begin position="62"/>
        <end position="97"/>
    </location>
</feature>
<evidence type="ECO:0000313" key="3">
    <source>
        <dbReference type="EMBL" id="MCS0657262.1"/>
    </source>
</evidence>
<gene>
    <name evidence="3" type="ORF">NX778_04195</name>
</gene>
<keyword evidence="4" id="KW-1185">Reference proteome</keyword>
<dbReference type="SUPFAM" id="SSF51182">
    <property type="entry name" value="RmlC-like cupins"/>
    <property type="match status" value="1"/>
</dbReference>
<name>A0ABT2CTG8_9BURK</name>
<comment type="caution">
    <text evidence="3">The sequence shown here is derived from an EMBL/GenBank/DDBJ whole genome shotgun (WGS) entry which is preliminary data.</text>
</comment>
<accession>A0ABT2CTG8</accession>
<evidence type="ECO:0000259" key="2">
    <source>
        <dbReference type="Pfam" id="PF05899"/>
    </source>
</evidence>
<dbReference type="Proteomes" id="UP001204621">
    <property type="component" value="Unassembled WGS sequence"/>
</dbReference>
<reference evidence="3 4" key="1">
    <citation type="submission" date="2022-08" db="EMBL/GenBank/DDBJ databases">
        <title>Reclassification of Massilia species as members of the genera Telluria, Duganella, Pseudoduganella, Mokoshia gen. nov. and Zemynaea gen. nov. using orthogonal and non-orthogonal genome-based approaches.</title>
        <authorList>
            <person name="Bowman J.P."/>
        </authorList>
    </citation>
    <scope>NUCLEOTIDE SEQUENCE [LARGE SCALE GENOMIC DNA]</scope>
    <source>
        <strain evidence="3 4">JCM 31606</strain>
    </source>
</reference>
<protein>
    <submittedName>
        <fullName evidence="3">Cupin domain-containing protein</fullName>
    </submittedName>
</protein>
<evidence type="ECO:0000313" key="4">
    <source>
        <dbReference type="Proteomes" id="UP001204621"/>
    </source>
</evidence>